<evidence type="ECO:0000313" key="2">
    <source>
        <dbReference type="Proteomes" id="UP000291151"/>
    </source>
</evidence>
<dbReference type="Proteomes" id="UP000291151">
    <property type="component" value="Chromosome"/>
</dbReference>
<reference evidence="1 2" key="1">
    <citation type="submission" date="2019-02" db="EMBL/GenBank/DDBJ databases">
        <title>Ureibacillus thermophilus.</title>
        <authorList>
            <person name="Sunny J.S."/>
            <person name="Natarajan A."/>
            <person name="Saleena L.M."/>
        </authorList>
    </citation>
    <scope>NUCLEOTIDE SEQUENCE [LARGE SCALE GENOMIC DNA]</scope>
    <source>
        <strain evidence="1 2">LM102</strain>
    </source>
</reference>
<gene>
    <name evidence="1" type="ORF">DKZ56_14355</name>
</gene>
<evidence type="ECO:0008006" key="3">
    <source>
        <dbReference type="Google" id="ProtNLM"/>
    </source>
</evidence>
<sequence length="523" mass="60931">MKQLKSFQPFWPETVIFWGAGATASLGIKTTEQLARVIFRLAGINGKRQVQQRVKDEFPQADKRVRAELAALLVLLGEDGDRDEAMRTLRFSKKRVSELKRLYNWTVTREVMRRCPGVHNGHFSLQDCYNLIDLHIKSGQGFAVNGRFIQPEELIVARRTLNMLIGIVHALDYRAMLRHRRNEICQYFQFAYILGQLMQQEGKERARHNVPLTERQFYLFSYAVISMNWDPLLLWFLFNAHRELNHSYSAVPIDRFGNRLKLFHDLAHFMAVRRIDGKKPAPWFPFNETVVQRLNDPEYNPGRRVRVGKFYFPHGCYGFRECPNCGKLTVYLGDEWSVYSETLFPPMLLPSLSYGRPRSEEEMAAHREGIFDAIQCVHCGQMTESHHTAMIMQTQLKEQHPPFLEEIQRDMKVAIENAKHIILLGYSLPEDDFLYRTILSARKKDGTVKCSIVNFQRGLPDKWLDCGQWKTYKFDHSLNSLCERVSNIFGEENVRLYGAGVPAVFLRHGRASVEKVKQLLEWK</sequence>
<organism evidence="1 2">
    <name type="scientific">Ureibacillus thermophilus</name>
    <dbReference type="NCBI Taxonomy" id="367743"/>
    <lineage>
        <taxon>Bacteria</taxon>
        <taxon>Bacillati</taxon>
        <taxon>Bacillota</taxon>
        <taxon>Bacilli</taxon>
        <taxon>Bacillales</taxon>
        <taxon>Caryophanaceae</taxon>
        <taxon>Ureibacillus</taxon>
    </lineage>
</organism>
<dbReference type="AlphaFoldDB" id="A0A4P6UUQ0"/>
<name>A0A4P6UUQ0_9BACL</name>
<evidence type="ECO:0000313" key="1">
    <source>
        <dbReference type="EMBL" id="QBK26914.1"/>
    </source>
</evidence>
<dbReference type="KEGG" id="uth:DKZ56_14355"/>
<protein>
    <recommendedName>
        <fullName evidence="3">SIR2-like domain-containing protein</fullName>
    </recommendedName>
</protein>
<dbReference type="RefSeq" id="WP_208650588.1">
    <property type="nucleotide sequence ID" value="NZ_CP036528.1"/>
</dbReference>
<keyword evidence="2" id="KW-1185">Reference proteome</keyword>
<dbReference type="EMBL" id="CP036528">
    <property type="protein sequence ID" value="QBK26914.1"/>
    <property type="molecule type" value="Genomic_DNA"/>
</dbReference>
<accession>A0A4P6UUQ0</accession>
<proteinExistence type="predicted"/>